<dbReference type="EMBL" id="OU963866">
    <property type="protein sequence ID" value="CAH0390341.1"/>
    <property type="molecule type" value="Genomic_DNA"/>
</dbReference>
<keyword evidence="2" id="KW-1185">Reference proteome</keyword>
<evidence type="ECO:0000313" key="1">
    <source>
        <dbReference type="EMBL" id="CAH0390341.1"/>
    </source>
</evidence>
<gene>
    <name evidence="1" type="ORF">BEMITA_LOCUS9073</name>
</gene>
<accession>A0A9P0AF95</accession>
<proteinExistence type="predicted"/>
<dbReference type="Proteomes" id="UP001152759">
    <property type="component" value="Chromosome 5"/>
</dbReference>
<evidence type="ECO:0000313" key="2">
    <source>
        <dbReference type="Proteomes" id="UP001152759"/>
    </source>
</evidence>
<sequence length="197" mass="22375">MIAADPEFYGALMDPDQKNMTKIWRGWQLMMRKLKRDGKNLIDCDWTDLRTVIIKDAFYTTYINTELGDPMKSVFCDLWLNLDQPCATLQPTGGTCTPSTSVNMSTAGVTSQKLSDENLESGFLASVLQQNQSTEKDRVICQYISHQEGGAQLKLLTAGEIGYKTAKIEIFPFNQIVMEERMNWWRTAKIRALIDTT</sequence>
<reference evidence="1" key="1">
    <citation type="submission" date="2021-12" db="EMBL/GenBank/DDBJ databases">
        <authorList>
            <person name="King R."/>
        </authorList>
    </citation>
    <scope>NUCLEOTIDE SEQUENCE</scope>
</reference>
<protein>
    <submittedName>
        <fullName evidence="1">Uncharacterized protein</fullName>
    </submittedName>
</protein>
<organism evidence="1 2">
    <name type="scientific">Bemisia tabaci</name>
    <name type="common">Sweetpotato whitefly</name>
    <name type="synonym">Aleurodes tabaci</name>
    <dbReference type="NCBI Taxonomy" id="7038"/>
    <lineage>
        <taxon>Eukaryota</taxon>
        <taxon>Metazoa</taxon>
        <taxon>Ecdysozoa</taxon>
        <taxon>Arthropoda</taxon>
        <taxon>Hexapoda</taxon>
        <taxon>Insecta</taxon>
        <taxon>Pterygota</taxon>
        <taxon>Neoptera</taxon>
        <taxon>Paraneoptera</taxon>
        <taxon>Hemiptera</taxon>
        <taxon>Sternorrhyncha</taxon>
        <taxon>Aleyrodoidea</taxon>
        <taxon>Aleyrodidae</taxon>
        <taxon>Aleyrodinae</taxon>
        <taxon>Bemisia</taxon>
    </lineage>
</organism>
<name>A0A9P0AF95_BEMTA</name>
<dbReference type="AlphaFoldDB" id="A0A9P0AF95"/>